<evidence type="ECO:0000313" key="3">
    <source>
        <dbReference type="Proteomes" id="UP000075670"/>
    </source>
</evidence>
<evidence type="ECO:0000259" key="1">
    <source>
        <dbReference type="Pfam" id="PF01208"/>
    </source>
</evidence>
<evidence type="ECO:0000313" key="2">
    <source>
        <dbReference type="EMBL" id="KYH33109.1"/>
    </source>
</evidence>
<dbReference type="RefSeq" id="WP_062282016.1">
    <property type="nucleotide sequence ID" value="NZ_LTBC01000002.1"/>
</dbReference>
<proteinExistence type="predicted"/>
<reference evidence="2 3" key="1">
    <citation type="submission" date="2016-02" db="EMBL/GenBank/DDBJ databases">
        <title>Genome sequence of Moorella mulderi DSM 14980.</title>
        <authorList>
            <person name="Poehlein A."/>
            <person name="Daniel R."/>
        </authorList>
    </citation>
    <scope>NUCLEOTIDE SEQUENCE [LARGE SCALE GENOMIC DNA]</scope>
    <source>
        <strain evidence="2 3">DSM 14980</strain>
    </source>
</reference>
<dbReference type="GO" id="GO:0004853">
    <property type="term" value="F:uroporphyrinogen decarboxylase activity"/>
    <property type="evidence" value="ECO:0007669"/>
    <property type="project" value="InterPro"/>
</dbReference>
<dbReference type="AlphaFoldDB" id="A0A151AZM5"/>
<feature type="domain" description="Uroporphyrinogen decarboxylase (URO-D)" evidence="1">
    <location>
        <begin position="3"/>
        <end position="275"/>
    </location>
</feature>
<dbReference type="GO" id="GO:0032259">
    <property type="term" value="P:methylation"/>
    <property type="evidence" value="ECO:0007669"/>
    <property type="project" value="UniProtKB-KW"/>
</dbReference>
<dbReference type="InterPro" id="IPR038071">
    <property type="entry name" value="UROD/MetE-like_sf"/>
</dbReference>
<gene>
    <name evidence="2" type="ORF">MOMUL_08880</name>
</gene>
<dbReference type="PANTHER" id="PTHR47099:SF1">
    <property type="entry name" value="METHYLCOBAMIDE:COM METHYLTRANSFERASE MTBA"/>
    <property type="match status" value="1"/>
</dbReference>
<keyword evidence="3" id="KW-1185">Reference proteome</keyword>
<dbReference type="Proteomes" id="UP000075670">
    <property type="component" value="Unassembled WGS sequence"/>
</dbReference>
<dbReference type="GO" id="GO:0008168">
    <property type="term" value="F:methyltransferase activity"/>
    <property type="evidence" value="ECO:0007669"/>
    <property type="project" value="UniProtKB-KW"/>
</dbReference>
<dbReference type="Pfam" id="PF01208">
    <property type="entry name" value="URO-D"/>
    <property type="match status" value="1"/>
</dbReference>
<dbReference type="PATRIC" id="fig|1122241.3.peg.935"/>
<accession>A0A151AZM5</accession>
<sequence length="298" mass="34715">MSTPKENFEATVNFQEPERPLFVIWNTAPFGTSLLGVKQKDFYFDAELKLKAQMTIQEKFPEALLVPGPWPDFGVAVEPSAFGCKIEWPDNEPPWARPAIESITEVRYMRKPIPGKDGITGLMLEQYRYMWDHLDKKYIDEYGFLEGLGYILGPLETAALVVGYGQILFELYDHPKEVHKLLQIITEFEIEWLHEQEKINGKLKRLYVPEHFPTQVSPDHFEEFCFPYISQIFNEFPYAIGLYHNEGNVSHIMERIPDMGAKIFHFGNNIDLRKQLGVNITPSCFQHHFLFRIINLLD</sequence>
<dbReference type="Gene3D" id="3.20.20.210">
    <property type="match status" value="1"/>
</dbReference>
<organism evidence="2 3">
    <name type="scientific">Moorella mulderi DSM 14980</name>
    <dbReference type="NCBI Taxonomy" id="1122241"/>
    <lineage>
        <taxon>Bacteria</taxon>
        <taxon>Bacillati</taxon>
        <taxon>Bacillota</taxon>
        <taxon>Clostridia</taxon>
        <taxon>Neomoorellales</taxon>
        <taxon>Neomoorellaceae</taxon>
        <taxon>Neomoorella</taxon>
    </lineage>
</organism>
<dbReference type="OrthoDB" id="9780425at2"/>
<comment type="caution">
    <text evidence="2">The sequence shown here is derived from an EMBL/GenBank/DDBJ whole genome shotgun (WGS) entry which is preliminary data.</text>
</comment>
<dbReference type="GO" id="GO:0006779">
    <property type="term" value="P:porphyrin-containing compound biosynthetic process"/>
    <property type="evidence" value="ECO:0007669"/>
    <property type="project" value="InterPro"/>
</dbReference>
<protein>
    <submittedName>
        <fullName evidence="2">Methylcobalamin:coenzyme M methyltransferase</fullName>
    </submittedName>
</protein>
<dbReference type="SUPFAM" id="SSF51726">
    <property type="entry name" value="UROD/MetE-like"/>
    <property type="match status" value="1"/>
</dbReference>
<keyword evidence="2" id="KW-0808">Transferase</keyword>
<dbReference type="InterPro" id="IPR000257">
    <property type="entry name" value="Uroporphyrinogen_deCOase"/>
</dbReference>
<keyword evidence="2" id="KW-0489">Methyltransferase</keyword>
<dbReference type="PANTHER" id="PTHR47099">
    <property type="entry name" value="METHYLCOBAMIDE:COM METHYLTRANSFERASE MTBA"/>
    <property type="match status" value="1"/>
</dbReference>
<dbReference type="EMBL" id="LTBC01000002">
    <property type="protein sequence ID" value="KYH33109.1"/>
    <property type="molecule type" value="Genomic_DNA"/>
</dbReference>
<name>A0A151AZM5_9FIRM</name>
<dbReference type="InterPro" id="IPR052024">
    <property type="entry name" value="Methanogen_methyltrans"/>
</dbReference>